<dbReference type="Gene3D" id="3.80.10.10">
    <property type="entry name" value="Ribonuclease Inhibitor"/>
    <property type="match status" value="1"/>
</dbReference>
<dbReference type="EMBL" id="JADFTS010000006">
    <property type="protein sequence ID" value="KAF9603103.1"/>
    <property type="molecule type" value="Genomic_DNA"/>
</dbReference>
<dbReference type="InterPro" id="IPR032675">
    <property type="entry name" value="LRR_dom_sf"/>
</dbReference>
<dbReference type="PANTHER" id="PTHR31293:SF12">
    <property type="entry name" value="RNI-LIKE SUPERFAMILY PROTEIN"/>
    <property type="match status" value="1"/>
</dbReference>
<dbReference type="Pfam" id="PF00646">
    <property type="entry name" value="F-box"/>
    <property type="match status" value="1"/>
</dbReference>
<sequence>MQSKEEKLCCSSDQEMDKISWLPDPIRSHIVSFLPMKDAIRSKILSRRWRYVCSSLSNLKFDQIEFEKSNSEIRDFRDFVDETLLSHDGSDIQRFSLKINLDDAYIYARRVSAWISFALQHNVQILILGSVESSALLEKLPCSLFTCNTLRVFSLVGIPGPKWPTITKFPVLRSLRIGFITSFDDENVIAKLFSSCTFPVLEELTVDHCIFESLDTLSISISSLKFLYLRYYTARSSFDDT</sequence>
<dbReference type="InterPro" id="IPR001810">
    <property type="entry name" value="F-box_dom"/>
</dbReference>
<dbReference type="InterPro" id="IPR055411">
    <property type="entry name" value="LRR_FXL15/At3g58940/PEG3-like"/>
</dbReference>
<dbReference type="InterPro" id="IPR055294">
    <property type="entry name" value="FBL60-like"/>
</dbReference>
<dbReference type="PROSITE" id="PS50181">
    <property type="entry name" value="FBOX"/>
    <property type="match status" value="1"/>
</dbReference>
<dbReference type="Pfam" id="PF24758">
    <property type="entry name" value="LRR_At5g56370"/>
    <property type="match status" value="1"/>
</dbReference>
<feature type="domain" description="F-box" evidence="1">
    <location>
        <begin position="16"/>
        <end position="64"/>
    </location>
</feature>
<dbReference type="Proteomes" id="UP000631114">
    <property type="component" value="Unassembled WGS sequence"/>
</dbReference>
<proteinExistence type="predicted"/>
<gene>
    <name evidence="2" type="ORF">IFM89_033828</name>
</gene>
<evidence type="ECO:0000259" key="1">
    <source>
        <dbReference type="PROSITE" id="PS50181"/>
    </source>
</evidence>
<dbReference type="PANTHER" id="PTHR31293">
    <property type="entry name" value="RNI-LIKE SUPERFAMILY PROTEIN"/>
    <property type="match status" value="1"/>
</dbReference>
<reference evidence="2 3" key="1">
    <citation type="submission" date="2020-10" db="EMBL/GenBank/DDBJ databases">
        <title>The Coptis chinensis genome and diversification of protoberbering-type alkaloids.</title>
        <authorList>
            <person name="Wang B."/>
            <person name="Shu S."/>
            <person name="Song C."/>
            <person name="Liu Y."/>
        </authorList>
    </citation>
    <scope>NUCLEOTIDE SEQUENCE [LARGE SCALE GENOMIC DNA]</scope>
    <source>
        <strain evidence="2">HL-2020</strain>
        <tissue evidence="2">Leaf</tissue>
    </source>
</reference>
<comment type="caution">
    <text evidence="2">The sequence shown here is derived from an EMBL/GenBank/DDBJ whole genome shotgun (WGS) entry which is preliminary data.</text>
</comment>
<protein>
    <recommendedName>
        <fullName evidence="1">F-box domain-containing protein</fullName>
    </recommendedName>
</protein>
<name>A0A835HTT0_9MAGN</name>
<evidence type="ECO:0000313" key="3">
    <source>
        <dbReference type="Proteomes" id="UP000631114"/>
    </source>
</evidence>
<dbReference type="OrthoDB" id="612216at2759"/>
<evidence type="ECO:0000313" key="2">
    <source>
        <dbReference type="EMBL" id="KAF9603103.1"/>
    </source>
</evidence>
<dbReference type="InterPro" id="IPR036047">
    <property type="entry name" value="F-box-like_dom_sf"/>
</dbReference>
<keyword evidence="3" id="KW-1185">Reference proteome</keyword>
<organism evidence="2 3">
    <name type="scientific">Coptis chinensis</name>
    <dbReference type="NCBI Taxonomy" id="261450"/>
    <lineage>
        <taxon>Eukaryota</taxon>
        <taxon>Viridiplantae</taxon>
        <taxon>Streptophyta</taxon>
        <taxon>Embryophyta</taxon>
        <taxon>Tracheophyta</taxon>
        <taxon>Spermatophyta</taxon>
        <taxon>Magnoliopsida</taxon>
        <taxon>Ranunculales</taxon>
        <taxon>Ranunculaceae</taxon>
        <taxon>Coptidoideae</taxon>
        <taxon>Coptis</taxon>
    </lineage>
</organism>
<dbReference type="AlphaFoldDB" id="A0A835HTT0"/>
<accession>A0A835HTT0</accession>
<dbReference type="SUPFAM" id="SSF52047">
    <property type="entry name" value="RNI-like"/>
    <property type="match status" value="1"/>
</dbReference>
<dbReference type="SUPFAM" id="SSF81383">
    <property type="entry name" value="F-box domain"/>
    <property type="match status" value="1"/>
</dbReference>